<dbReference type="EMBL" id="JQ805139">
    <property type="protein sequence ID" value="AFK83862.1"/>
    <property type="molecule type" value="Genomic_DNA"/>
</dbReference>
<reference evidence="2 3" key="1">
    <citation type="journal article" date="2012" name="J. Virol.">
        <title>A Novel Bat Herpesvirus Encodes Homologues of Major Histocompatibility Complex Classes I and II, C-Type Lectin, and a Unique Family of Immune-Related Genes.</title>
        <authorList>
            <person name="Zhang H."/>
            <person name="Todd S."/>
            <person name="Tachedjian M."/>
            <person name="Barr J.A."/>
            <person name="Luo M."/>
            <person name="Yu M."/>
            <person name="Marsh G.A."/>
            <person name="Crameri G."/>
            <person name="Wang L.F."/>
        </authorList>
    </citation>
    <scope>NUCLEOTIDE SEQUENCE [LARGE SCALE GENOMIC DNA]</scope>
    <source>
        <strain evidence="2">B7D8</strain>
    </source>
</reference>
<name>I3VQ18_9BETA</name>
<sequence>MAITQTIKAFPIMVNDFERSHRFLFGTTFSPTHIQTLIRTDIPNKPAIVKSRKNVNKQTRTVTAQFFIRLPITRNVTHSHQPGNIIPNPKKLPSRSYKRHSGPKFHHV</sequence>
<protein>
    <submittedName>
        <fullName evidence="2">B39.3</fullName>
    </submittedName>
</protein>
<dbReference type="GeneID" id="80534752"/>
<organism evidence="2 3">
    <name type="scientific">miniopterid betaherpesvirus 1</name>
    <dbReference type="NCBI Taxonomy" id="3070189"/>
    <lineage>
        <taxon>Viruses</taxon>
        <taxon>Duplodnaviria</taxon>
        <taxon>Heunggongvirae</taxon>
        <taxon>Peploviricota</taxon>
        <taxon>Herviviricetes</taxon>
        <taxon>Herpesvirales</taxon>
        <taxon>Orthoherpesviridae</taxon>
        <taxon>Betaherpesvirinae</taxon>
        <taxon>Quwivirus</taxon>
        <taxon>Quwivirus miniopteridbeta1</taxon>
    </lineage>
</organism>
<keyword evidence="3" id="KW-1185">Reference proteome</keyword>
<evidence type="ECO:0000313" key="2">
    <source>
        <dbReference type="EMBL" id="AFK83862.1"/>
    </source>
</evidence>
<proteinExistence type="predicted"/>
<dbReference type="Proteomes" id="UP000103899">
    <property type="component" value="Segment"/>
</dbReference>
<feature type="region of interest" description="Disordered" evidence="1">
    <location>
        <begin position="77"/>
        <end position="108"/>
    </location>
</feature>
<dbReference type="KEGG" id="vg:80534752"/>
<feature type="compositionally biased region" description="Basic residues" evidence="1">
    <location>
        <begin position="92"/>
        <end position="108"/>
    </location>
</feature>
<accession>I3VQ18</accession>
<evidence type="ECO:0000256" key="1">
    <source>
        <dbReference type="SAM" id="MobiDB-lite"/>
    </source>
</evidence>
<dbReference type="RefSeq" id="YP_010797049.1">
    <property type="nucleotide sequence ID" value="NC_076129.1"/>
</dbReference>
<evidence type="ECO:0000313" key="3">
    <source>
        <dbReference type="Proteomes" id="UP000103899"/>
    </source>
</evidence>